<protein>
    <submittedName>
        <fullName evidence="4">Uncharacterized protein</fullName>
    </submittedName>
</protein>
<feature type="region of interest" description="Disordered" evidence="2">
    <location>
        <begin position="2040"/>
        <end position="2113"/>
    </location>
</feature>
<dbReference type="InterPro" id="IPR013783">
    <property type="entry name" value="Ig-like_fold"/>
</dbReference>
<gene>
    <name evidence="4" type="ORF">KIPB_000168</name>
</gene>
<feature type="compositionally biased region" description="Polar residues" evidence="2">
    <location>
        <begin position="2104"/>
        <end position="2113"/>
    </location>
</feature>
<dbReference type="Gene3D" id="2.60.40.10">
    <property type="entry name" value="Immunoglobulins"/>
    <property type="match status" value="2"/>
</dbReference>
<dbReference type="InterPro" id="IPR011047">
    <property type="entry name" value="Quinoprotein_ADH-like_sf"/>
</dbReference>
<evidence type="ECO:0000256" key="3">
    <source>
        <dbReference type="SAM" id="SignalP"/>
    </source>
</evidence>
<keyword evidence="5" id="KW-1185">Reference proteome</keyword>
<dbReference type="SUPFAM" id="SSF81296">
    <property type="entry name" value="E set domains"/>
    <property type="match status" value="1"/>
</dbReference>
<feature type="compositionally biased region" description="Basic and acidic residues" evidence="2">
    <location>
        <begin position="2040"/>
        <end position="2050"/>
    </location>
</feature>
<proteinExistence type="predicted"/>
<evidence type="ECO:0000313" key="5">
    <source>
        <dbReference type="Proteomes" id="UP000265618"/>
    </source>
</evidence>
<sequence length="2113" mass="222305">MSGLRFNWVLLALLLGCVVASLSESEESMVFWPPTASNSPSFTDTEADEILAHGTRLFPPFLGEDTAAGAKLCVDGSFMAMSAYGGDQRDSVHVYRLSGGTWVPLQTISFDYAAYDCSVPEFGKEMSLKGDMLAVMAREAGFAFIYQFDASADQFEPFAQLPVSWVYDGETHMAIEGSLCVISGENANFQAWDLSVSPPVMDYVRSETGQPYQWGRIVDLALDGGTLITVTASRIFSTDTGLPGWTDNVCDNDEAPGFYNSIINSVAYDAQSDVLAIGEPQCVHPISDTEIGCVHVYRHSTGALLDTVYAPIPMNDSFGQTVEVKGRMLTVGRSLGPTTLWRLGDDDKMHHLSDLVLPDDMSSHSLGISDTYVFIGSTDLQYSPLGSPVDIGGAYVYQFHVSPVPPITVTASLSGIEACCLETRVTVTVLGQDSQPYTEQDLSSPLAAFTALWEGVTTSVFVATEGSGDGVYTFDVTAPSTTGTHTLVFTLNGSVVGTADTSLVPTLSSAHSEVLAAGSVGVPAALMARPRDHCGRLLGGLEVTVDIHGPDGTLVTSAALLSSSDSVTTFVPSSDGVHSVSATTGGVTWESELTIESGEGQPLVLPEGGIEMRDMSATDEWLVQSRVKSYVDTDSAVHVYRKVAGIWVLHSTLFTSPALNALVGTEEGRNYSYGHYTAIDEATLVVSSPDEALPAAYTGSGSVHVYEYDSVTDVWVNTEFLRSPDWYWDDQFGSSLAISGDLLVVGGDDSTYVYERDGSGNWVLLAELLDGDTSLGASSVDIIGTTVAVALPYCWVGDISKAGSVLTYDLSSFPSGWNTTPAIIVSPTLVPNIKFASAMSLSSVGGVIRAIVAEEGSSAVHTYVLDNSWEHESTVMAPDGNYNFGGYLALFGDVALASLSNSQVLVLHHSDGEWTVSDTLLPVGGDARTLAVTATQLFVQISRLGCYTYENPFAPPHPLLHTTLSMDITGTCEVPVLTFSLLTDEDVVYTHDLSPWMVAGWGQSQDLRVTHLGSGEYTLTAAAPSIAGEHTLFLYLDGTEVGRTEPAMLADVTSLSLSTVSVPEQAQLQNRVDVTVSIVSTCSLLMSDADVNVVVVGPSALEVLNSAASLTLDNTYSVSFTPDAEGTYTVTATVDGAPLANSAQMHVSATRVEHDGVTYFFSSSSVFDGCPTYTAPSGIFTTSVTLLDAAGVPVCEELPLEWDWGDSSGNSPVFSEQDCVYAISPIVPNDLATPPASIIVSLGNTVLLTSPVITVGVPVSDTLSGDTVWVTGAVIASEIDDSTCASGLLEFTLEGPEGSIDDTYDVSHALSVRWDSASVIAVSVSATPRTYTASYASPGSEGEHTLSVCIGDVVLASQTIALVGQVSAASPVTAASYGRVGDAFDISVQVQDECGLPRAGDTVEYSVGYRAYGATEDEVVLVEPVTVTESTGLVQLSYTPGAEGIYMVSAVVNDVILTQVATTKIGIKVMDGTQSVYLSSNLSTVSTVPSALPAGTPFDVSVSLRSLDGELVLSESLYVTVAFGASSVAMTLVGDTYTGTVTTPSLLGSQQLSVLVEGVTVSQEPDVHVVMPLKDGSGDEVFVSEVVFLHTDEDMGTCQEMMWSFEIHGLGGPVTVDLCDSLTAGWGSATDAEIQWEEGIYSLTYDTPSQPGTHTLTVQAEGTVLGSVSVEVSTRVSVALSVLGVPTQGVVGDVHTISLSLLDTCGTPVAVADDILHTIGVSVAFVDGIAIDVNPLSTVEEGVYTAHWTPRRCGAYTWSAAVDGVLLGDTPTSYVGVAGLSYDAMEYVVSDSPIQGLPTQVELGADLSPSIVLHDAAGEIIRHRLPLEYAWIPDGPVLEADLDTDTWAYHMASMAPDTLTGSPVALVAWVDGVRVASAWTSTVASVSATTTGSAVLIANAEVGAVSVDSDDGTCVLVATLYETGGAVWPEDLSSTLRGGWEYPFTDAPRHDRETGTYTFAAEVPDVGVNYYSVVSGSHVLVTREYIVSTSVEADDVSPTWDYILAGGGFAVGVVLGALMCIPCCCCCRAKGRQAAHAEHSMYSREDDAKLESQTTPHGMTEQYPPVCTPLEPVAPMPMLSEMPGGPMPFGGVSGHSTAKLINGEGSSDYTEGR</sequence>
<organism evidence="4 5">
    <name type="scientific">Kipferlia bialata</name>
    <dbReference type="NCBI Taxonomy" id="797122"/>
    <lineage>
        <taxon>Eukaryota</taxon>
        <taxon>Metamonada</taxon>
        <taxon>Carpediemonas-like organisms</taxon>
        <taxon>Kipferlia</taxon>
    </lineage>
</organism>
<dbReference type="InterPro" id="IPR017868">
    <property type="entry name" value="Filamin/ABP280_repeat-like"/>
</dbReference>
<dbReference type="OrthoDB" id="188207at2759"/>
<accession>A0A391NNG4</accession>
<reference evidence="4 5" key="1">
    <citation type="journal article" date="2018" name="PLoS ONE">
        <title>The draft genome of Kipferlia bialata reveals reductive genome evolution in fornicate parasites.</title>
        <authorList>
            <person name="Tanifuji G."/>
            <person name="Takabayashi S."/>
            <person name="Kume K."/>
            <person name="Takagi M."/>
            <person name="Nakayama T."/>
            <person name="Kamikawa R."/>
            <person name="Inagaki Y."/>
            <person name="Hashimoto T."/>
        </authorList>
    </citation>
    <scope>NUCLEOTIDE SEQUENCE [LARGE SCALE GENOMIC DNA]</scope>
    <source>
        <strain evidence="4">NY0173</strain>
    </source>
</reference>
<evidence type="ECO:0000256" key="2">
    <source>
        <dbReference type="SAM" id="MobiDB-lite"/>
    </source>
</evidence>
<dbReference type="InterPro" id="IPR014756">
    <property type="entry name" value="Ig_E-set"/>
</dbReference>
<dbReference type="PROSITE" id="PS50194">
    <property type="entry name" value="FILAMIN_REPEAT"/>
    <property type="match status" value="1"/>
</dbReference>
<feature type="signal peptide" evidence="3">
    <location>
        <begin position="1"/>
        <end position="25"/>
    </location>
</feature>
<feature type="repeat" description="Filamin" evidence="1">
    <location>
        <begin position="1047"/>
        <end position="1142"/>
    </location>
</feature>
<evidence type="ECO:0000256" key="1">
    <source>
        <dbReference type="PROSITE-ProRule" id="PRU00087"/>
    </source>
</evidence>
<feature type="chain" id="PRO_5017191287" evidence="3">
    <location>
        <begin position="26"/>
        <end position="2113"/>
    </location>
</feature>
<comment type="caution">
    <text evidence="4">The sequence shown here is derived from an EMBL/GenBank/DDBJ whole genome shotgun (WGS) entry which is preliminary data.</text>
</comment>
<dbReference type="EMBL" id="BDIP01000018">
    <property type="protein sequence ID" value="GCA61956.1"/>
    <property type="molecule type" value="Genomic_DNA"/>
</dbReference>
<dbReference type="PROSITE" id="PS51257">
    <property type="entry name" value="PROKAR_LIPOPROTEIN"/>
    <property type="match status" value="1"/>
</dbReference>
<dbReference type="PANTHER" id="PTHR36220">
    <property type="entry name" value="UNNAMED PRODUCT"/>
    <property type="match status" value="1"/>
</dbReference>
<keyword evidence="3" id="KW-0732">Signal</keyword>
<dbReference type="PANTHER" id="PTHR36220:SF1">
    <property type="entry name" value="GAMMA TUBULIN COMPLEX COMPONENT C-TERMINAL DOMAIN-CONTAINING PROTEIN"/>
    <property type="match status" value="1"/>
</dbReference>
<name>A0A391NNG4_9EUKA</name>
<dbReference type="Proteomes" id="UP000265618">
    <property type="component" value="Unassembled WGS sequence"/>
</dbReference>
<dbReference type="SUPFAM" id="SSF50998">
    <property type="entry name" value="Quinoprotein alcohol dehydrogenase-like"/>
    <property type="match status" value="1"/>
</dbReference>
<evidence type="ECO:0000313" key="4">
    <source>
        <dbReference type="EMBL" id="GCA61956.1"/>
    </source>
</evidence>